<evidence type="ECO:0000256" key="3">
    <source>
        <dbReference type="SAM" id="MobiDB-lite"/>
    </source>
</evidence>
<evidence type="ECO:0000256" key="2">
    <source>
        <dbReference type="ARBA" id="ARBA00023242"/>
    </source>
</evidence>
<dbReference type="InterPro" id="IPR051425">
    <property type="entry name" value="Formin_Homology"/>
</dbReference>
<dbReference type="PANTHER" id="PTHR45725">
    <property type="entry name" value="FORMIN HOMOLOGY 2 FAMILY MEMBER"/>
    <property type="match status" value="1"/>
</dbReference>
<feature type="compositionally biased region" description="Polar residues" evidence="3">
    <location>
        <begin position="908"/>
        <end position="917"/>
    </location>
</feature>
<feature type="compositionally biased region" description="Low complexity" evidence="3">
    <location>
        <begin position="1808"/>
        <end position="1832"/>
    </location>
</feature>
<dbReference type="InterPro" id="IPR022702">
    <property type="entry name" value="Cytosine_MeTrfase1_RFD"/>
</dbReference>
<name>A0AAV1IIV9_9CHLO</name>
<feature type="compositionally biased region" description="Low complexity" evidence="3">
    <location>
        <begin position="1201"/>
        <end position="1218"/>
    </location>
</feature>
<feature type="region of interest" description="Disordered" evidence="3">
    <location>
        <begin position="346"/>
        <end position="380"/>
    </location>
</feature>
<organism evidence="6 7">
    <name type="scientific">Coccomyxa viridis</name>
    <dbReference type="NCBI Taxonomy" id="1274662"/>
    <lineage>
        <taxon>Eukaryota</taxon>
        <taxon>Viridiplantae</taxon>
        <taxon>Chlorophyta</taxon>
        <taxon>core chlorophytes</taxon>
        <taxon>Trebouxiophyceae</taxon>
        <taxon>Trebouxiophyceae incertae sedis</taxon>
        <taxon>Coccomyxaceae</taxon>
        <taxon>Coccomyxa</taxon>
    </lineage>
</organism>
<feature type="compositionally biased region" description="Polar residues" evidence="3">
    <location>
        <begin position="1316"/>
        <end position="1327"/>
    </location>
</feature>
<accession>A0AAV1IIV9</accession>
<dbReference type="EMBL" id="CAUYUE010000016">
    <property type="protein sequence ID" value="CAK0787172.1"/>
    <property type="molecule type" value="Genomic_DNA"/>
</dbReference>
<proteinExistence type="predicted"/>
<feature type="compositionally biased region" description="Low complexity" evidence="3">
    <location>
        <begin position="1780"/>
        <end position="1790"/>
    </location>
</feature>
<feature type="domain" description="RFTS" evidence="4">
    <location>
        <begin position="46"/>
        <end position="182"/>
    </location>
</feature>
<dbReference type="GO" id="GO:0005634">
    <property type="term" value="C:nucleus"/>
    <property type="evidence" value="ECO:0007669"/>
    <property type="project" value="UniProtKB-SubCell"/>
</dbReference>
<dbReference type="Pfam" id="PF12047">
    <property type="entry name" value="DNMT1-RFD"/>
    <property type="match status" value="1"/>
</dbReference>
<feature type="region of interest" description="Disordered" evidence="3">
    <location>
        <begin position="1311"/>
        <end position="1337"/>
    </location>
</feature>
<feature type="region of interest" description="Disordered" evidence="3">
    <location>
        <begin position="1780"/>
        <end position="1878"/>
    </location>
</feature>
<feature type="region of interest" description="Disordered" evidence="3">
    <location>
        <begin position="1099"/>
        <end position="1218"/>
    </location>
</feature>
<feature type="region of interest" description="Disordered" evidence="3">
    <location>
        <begin position="1384"/>
        <end position="1469"/>
    </location>
</feature>
<dbReference type="Proteomes" id="UP001314263">
    <property type="component" value="Unassembled WGS sequence"/>
</dbReference>
<feature type="compositionally biased region" description="Low complexity" evidence="3">
    <location>
        <begin position="1852"/>
        <end position="1878"/>
    </location>
</feature>
<sequence length="1878" mass="198297">MRGASRKRQRKSFTPYQSDGYVEERSALGPVNLTVPGSGAGAGAALPLRLLDGFSLYTEGADGTEEIVSLQMLQNGSVGARALRGRGVLLEHKAAASAIEEARGQARVRVQLRQVRDWVVDYSEPGAVWIISDWAWYRLIAPAQDYVAAFAPALKMAQLAWRCAGVMFAAPLISYQKAVPKILAAEFGATDWNSDEEDGFDPYWGVVNEADFTEAYIKKNADFLARQLTPLLGRHAYKCGFLEKLASMAQVPLEGLTQPGRRMRKQPTHAPAADPEQRPLPRKNFSAPQALVPGLLMAWDFCSTYRALLRLPPFPLARLELAFAEEAPACQQPSAALEQPLGEQALANGNTSGEDADKSRVSPPASPAQPLNSDKPACSDAGQGALMSDVHCAMLRLLEGIDQEVQEAPTLAGYGSAADLYPRDAYRPLLSLTWPELVRHHLEDSQVAAPLAETREALDALRRADYAALSAAHRLALLEALTHAVADTEQMRNYIADTSGESEDAPVKRGLPLGADSSGNLYFHLGSDLGRTQLFVEEADGRGWGFYSGKELHALMLWLEHGNDAEQELADRIHETFEACLQPAADPEAEVLPSTDLASLGKQDDGYRAAKAPANGLPMLRNELLALLQGARFWDKPCDWMQARSAVLAALRRADQMSDLARLMWLVEDLIYDDLLKGTGWGRRRGWYREQLESCRTLSQVAVLACQLVVHCRRQADMGILQKPDFDDIVRKKSMQLPFMPPVGMEAVLLRSGYEAHKVRQRPPPQAMPADLPKPWAAAEKVRIEEVAYARGHWQRPVWQGRFAGMAPPGGDDDSLVIVWLLVERRLPSSSAAQQDKAEYEDIDWEGFTFQHGFRILRPRYETIPVSPTPGFAAAANGTVRPNSGGSVKAEDAGTVIKNEDGSKLSAVKSQQASSAPGMQAEPMDADGPGMRVWPGSEDGAPADGEQRASRSRRSTRKVTDFALMHEGNTRELTAKEEAEEAARLQAMADAEDEAKVGGAGEEGETRRFWVRTADFAAVAVYIRPVMGERPPHHLLPVQQFLDTAGRAFPAGTAVKMPCYGISIAEAVARKQAIKWYTGLLMKPYLPWSFDQKPTLPNGLAAPGTAPGSPAPMQLLLPMQPGRPGSAPSSLSSPRPQIPLVSGAPAAAVSPLQRIPQSSPALLPQQSQQPPVSMASSPPQPTLQSTPTPSALQCMPPPVSLPSGLQQSPPQSASLSMPQLTASPGALASLSQLQSPTGAQVPSPVTLAASAAPPAAADVLSLESASQPESASVPAPASSAAASTPAVSQGMSLAGSQHSLAELHASDATVGGGAVRSTQDAQQQQVGGSLPASAAAPDAGSLTASLLEPEAPEQPVSAALIAASDTSNPVSAAVLGHSLQFSPPQLSQADQKARPSTAPAGSIAAQSSSEQGQASAMDIDGQGMQGSEQTAPSEIAQPQAEPPPGPQAQDTGPGLPASAASAQSAAVQQSLPGVQPTALAAIAGSGSAAGARPEQLPGSAPAVQRPGSLTKPATPMASVAQHWLGGGPASSAARPPSQQGAGQQQGLSALLSGAAPAASVTQGSSAPAPMQLPQVQGFPRGINMASWPLQAQMQLSTQMGMYLQRPPQGAFSRPQAAGGSMHSLPEAYPGRRDPWKALEVRWDQFDTPANVPVRVSPWEVLEDVGQALRKQKDAIRQQENYVRQQAQQRQQQMAAEAHRIRMQAFHQQQVEAAQRAAAMAAAAGLGAPRLGTPVTGALPTSAPLPGVLAVANGPRGMAPHLVLQTPGMPSPYMQMRPPVAQQQLRPQAQQGMPAHRPATQQPALLQSAHAVPAQPGTAAASAAGARPPQLAASVSQVPAGPQLQRNPPAAPAPAALTTPAQAHGLSPPAAAAKQEPAA</sequence>
<feature type="region of interest" description="Disordered" evidence="3">
    <location>
        <begin position="1485"/>
        <end position="1547"/>
    </location>
</feature>
<feature type="compositionally biased region" description="Low complexity" evidence="3">
    <location>
        <begin position="1532"/>
        <end position="1547"/>
    </location>
</feature>
<reference evidence="6 7" key="1">
    <citation type="submission" date="2023-10" db="EMBL/GenBank/DDBJ databases">
        <authorList>
            <person name="Maclean D."/>
            <person name="Macfadyen A."/>
        </authorList>
    </citation>
    <scope>NUCLEOTIDE SEQUENCE [LARGE SCALE GENOMIC DNA]</scope>
</reference>
<feature type="region of interest" description="Disordered" evidence="3">
    <location>
        <begin position="257"/>
        <end position="285"/>
    </location>
</feature>
<evidence type="ECO:0000256" key="1">
    <source>
        <dbReference type="ARBA" id="ARBA00004123"/>
    </source>
</evidence>
<feature type="domain" description="WHIM2" evidence="5">
    <location>
        <begin position="510"/>
        <end position="575"/>
    </location>
</feature>
<comment type="subcellular location">
    <subcellularLocation>
        <location evidence="1">Nucleus</location>
    </subcellularLocation>
</comment>
<feature type="region of interest" description="Disordered" evidence="3">
    <location>
        <begin position="1608"/>
        <end position="1627"/>
    </location>
</feature>
<feature type="compositionally biased region" description="Low complexity" evidence="3">
    <location>
        <begin position="1400"/>
        <end position="1416"/>
    </location>
</feature>
<protein>
    <submittedName>
        <fullName evidence="6">Uncharacterized protein</fullName>
    </submittedName>
</protein>
<keyword evidence="7" id="KW-1185">Reference proteome</keyword>
<evidence type="ECO:0000313" key="7">
    <source>
        <dbReference type="Proteomes" id="UP001314263"/>
    </source>
</evidence>
<dbReference type="InterPro" id="IPR028941">
    <property type="entry name" value="WHIM2_dom"/>
</dbReference>
<evidence type="ECO:0000259" key="5">
    <source>
        <dbReference type="Pfam" id="PF15613"/>
    </source>
</evidence>
<dbReference type="Pfam" id="PF15613">
    <property type="entry name" value="WSD"/>
    <property type="match status" value="1"/>
</dbReference>
<keyword evidence="2" id="KW-0539">Nucleus</keyword>
<dbReference type="PANTHER" id="PTHR45725:SF1">
    <property type="entry name" value="DISHEVELLED ASSOCIATED ACTIVATOR OF MORPHOGENESIS, ISOFORM D"/>
    <property type="match status" value="1"/>
</dbReference>
<evidence type="ECO:0000313" key="6">
    <source>
        <dbReference type="EMBL" id="CAK0787172.1"/>
    </source>
</evidence>
<feature type="compositionally biased region" description="Low complexity" evidence="3">
    <location>
        <begin position="1156"/>
        <end position="1192"/>
    </location>
</feature>
<gene>
    <name evidence="6" type="ORF">CVIRNUC_010388</name>
</gene>
<evidence type="ECO:0000259" key="4">
    <source>
        <dbReference type="Pfam" id="PF12047"/>
    </source>
</evidence>
<feature type="region of interest" description="Disordered" evidence="3">
    <location>
        <begin position="875"/>
        <end position="959"/>
    </location>
</feature>
<feature type="compositionally biased region" description="Low complexity" evidence="3">
    <location>
        <begin position="1099"/>
        <end position="1120"/>
    </location>
</feature>
<feature type="compositionally biased region" description="Low complexity" evidence="3">
    <location>
        <begin position="1457"/>
        <end position="1469"/>
    </location>
</feature>
<comment type="caution">
    <text evidence="6">The sequence shown here is derived from an EMBL/GenBank/DDBJ whole genome shotgun (WGS) entry which is preliminary data.</text>
</comment>